<comment type="caution">
    <text evidence="3">The sequence shown here is derived from an EMBL/GenBank/DDBJ whole genome shotgun (WGS) entry which is preliminary data.</text>
</comment>
<dbReference type="NCBIfam" id="TIGR00103">
    <property type="entry name" value="DNA_YbaB_EbfC"/>
    <property type="match status" value="1"/>
</dbReference>
<evidence type="ECO:0000256" key="1">
    <source>
        <dbReference type="ARBA" id="ARBA00023125"/>
    </source>
</evidence>
<comment type="subcellular location">
    <subcellularLocation>
        <location evidence="2">Cytoplasm</location>
        <location evidence="2">Nucleoid</location>
    </subcellularLocation>
</comment>
<dbReference type="SUPFAM" id="SSF82607">
    <property type="entry name" value="YbaB-like"/>
    <property type="match status" value="1"/>
</dbReference>
<dbReference type="Gene3D" id="3.30.1310.10">
    <property type="entry name" value="Nucleoid-associated protein YbaB-like domain"/>
    <property type="match status" value="1"/>
</dbReference>
<dbReference type="PANTHER" id="PTHR33449">
    <property type="entry name" value="NUCLEOID-ASSOCIATED PROTEIN YBAB"/>
    <property type="match status" value="1"/>
</dbReference>
<keyword evidence="2" id="KW-0963">Cytoplasm</keyword>
<organism evidence="3 4">
    <name type="scientific">Candidatus Gemmiger avicola</name>
    <dbReference type="NCBI Taxonomy" id="2838605"/>
    <lineage>
        <taxon>Bacteria</taxon>
        <taxon>Bacillati</taxon>
        <taxon>Bacillota</taxon>
        <taxon>Clostridia</taxon>
        <taxon>Eubacteriales</taxon>
        <taxon>Gemmiger</taxon>
    </lineage>
</organism>
<dbReference type="InterPro" id="IPR036894">
    <property type="entry name" value="YbaB-like_sf"/>
</dbReference>
<dbReference type="EMBL" id="DWYG01000103">
    <property type="protein sequence ID" value="HJB42092.1"/>
    <property type="molecule type" value="Genomic_DNA"/>
</dbReference>
<reference evidence="3" key="1">
    <citation type="journal article" date="2021" name="PeerJ">
        <title>Extensive microbial diversity within the chicken gut microbiome revealed by metagenomics and culture.</title>
        <authorList>
            <person name="Gilroy R."/>
            <person name="Ravi A."/>
            <person name="Getino M."/>
            <person name="Pursley I."/>
            <person name="Horton D.L."/>
            <person name="Alikhan N.F."/>
            <person name="Baker D."/>
            <person name="Gharbi K."/>
            <person name="Hall N."/>
            <person name="Watson M."/>
            <person name="Adriaenssens E.M."/>
            <person name="Foster-Nyarko E."/>
            <person name="Jarju S."/>
            <person name="Secka A."/>
            <person name="Antonio M."/>
            <person name="Oren A."/>
            <person name="Chaudhuri R.R."/>
            <person name="La Ragione R."/>
            <person name="Hildebrand F."/>
            <person name="Pallen M.J."/>
        </authorList>
    </citation>
    <scope>NUCLEOTIDE SEQUENCE</scope>
    <source>
        <strain evidence="3">ChiBcec8-13705</strain>
    </source>
</reference>
<sequence length="113" mass="12196">MKARLPKGYGRPDPQAMMRQVQKMQDDIRAKQAELEAREYTGTASGEMVSVTMTGKHEVTAVKIKPEAVDPDDIEMLEDLIAAAVNSACAAVDKDSEEEMSKMTGGLNIPGLG</sequence>
<dbReference type="AlphaFoldDB" id="A0A9D2S328"/>
<evidence type="ECO:0000256" key="2">
    <source>
        <dbReference type="HAMAP-Rule" id="MF_00274"/>
    </source>
</evidence>
<dbReference type="PANTHER" id="PTHR33449:SF1">
    <property type="entry name" value="NUCLEOID-ASSOCIATED PROTEIN YBAB"/>
    <property type="match status" value="1"/>
</dbReference>
<dbReference type="GO" id="GO:0003677">
    <property type="term" value="F:DNA binding"/>
    <property type="evidence" value="ECO:0007669"/>
    <property type="project" value="UniProtKB-UniRule"/>
</dbReference>
<comment type="subunit">
    <text evidence="2">Homodimer.</text>
</comment>
<keyword evidence="1 2" id="KW-0238">DNA-binding</keyword>
<dbReference type="PIRSF" id="PIRSF004555">
    <property type="entry name" value="UCP004555"/>
    <property type="match status" value="1"/>
</dbReference>
<dbReference type="GO" id="GO:0005829">
    <property type="term" value="C:cytosol"/>
    <property type="evidence" value="ECO:0007669"/>
    <property type="project" value="TreeGrafter"/>
</dbReference>
<reference evidence="3" key="2">
    <citation type="submission" date="2021-04" db="EMBL/GenBank/DDBJ databases">
        <authorList>
            <person name="Gilroy R."/>
        </authorList>
    </citation>
    <scope>NUCLEOTIDE SEQUENCE</scope>
    <source>
        <strain evidence="3">ChiBcec8-13705</strain>
    </source>
</reference>
<dbReference type="InterPro" id="IPR004401">
    <property type="entry name" value="YbaB/EbfC"/>
</dbReference>
<accession>A0A9D2S328</accession>
<dbReference type="Pfam" id="PF02575">
    <property type="entry name" value="YbaB_DNA_bd"/>
    <property type="match status" value="1"/>
</dbReference>
<dbReference type="GO" id="GO:0043590">
    <property type="term" value="C:bacterial nucleoid"/>
    <property type="evidence" value="ECO:0007669"/>
    <property type="project" value="UniProtKB-UniRule"/>
</dbReference>
<evidence type="ECO:0000313" key="3">
    <source>
        <dbReference type="EMBL" id="HJB42092.1"/>
    </source>
</evidence>
<dbReference type="Proteomes" id="UP000886803">
    <property type="component" value="Unassembled WGS sequence"/>
</dbReference>
<name>A0A9D2S328_9FIRM</name>
<protein>
    <recommendedName>
        <fullName evidence="2">Nucleoid-associated protein H9945_06290</fullName>
    </recommendedName>
</protein>
<gene>
    <name evidence="3" type="ORF">H9945_06290</name>
</gene>
<dbReference type="HAMAP" id="MF_00274">
    <property type="entry name" value="DNA_YbaB_EbfC"/>
    <property type="match status" value="1"/>
</dbReference>
<comment type="similarity">
    <text evidence="2">Belongs to the YbaB/EbfC family.</text>
</comment>
<evidence type="ECO:0000313" key="4">
    <source>
        <dbReference type="Proteomes" id="UP000886803"/>
    </source>
</evidence>
<proteinExistence type="inferred from homology"/>
<comment type="function">
    <text evidence="2">Binds to DNA and alters its conformation. May be involved in regulation of gene expression, nucleoid organization and DNA protection.</text>
</comment>